<dbReference type="NCBIfam" id="TIGR00186">
    <property type="entry name" value="rRNA_methyl_3"/>
    <property type="match status" value="1"/>
</dbReference>
<organism evidence="5 6">
    <name type="scientific">Candidatus Nitrobium versatile</name>
    <dbReference type="NCBI Taxonomy" id="2884831"/>
    <lineage>
        <taxon>Bacteria</taxon>
        <taxon>Pseudomonadati</taxon>
        <taxon>Nitrospirota</taxon>
        <taxon>Nitrospiria</taxon>
        <taxon>Nitrospirales</taxon>
        <taxon>Nitrospiraceae</taxon>
        <taxon>Candidatus Nitrobium</taxon>
    </lineage>
</organism>
<reference evidence="5" key="1">
    <citation type="journal article" date="2021" name="bioRxiv">
        <title>Unraveling nitrogen, sulfur and carbon metabolic pathways and microbial community transcriptional responses to substrate deprivation and toxicity stresses in a bioreactor mimicking anoxic brackish coastal sediment conditions.</title>
        <authorList>
            <person name="Martins P.D."/>
            <person name="Echeveste M.J."/>
            <person name="Arshad A."/>
            <person name="Kurth J."/>
            <person name="Ouboter H."/>
            <person name="Jetten M.S.M."/>
            <person name="Welte C.U."/>
        </authorList>
    </citation>
    <scope>NUCLEOTIDE SEQUENCE</scope>
    <source>
        <strain evidence="5">MAG_39</strain>
    </source>
</reference>
<evidence type="ECO:0000256" key="3">
    <source>
        <dbReference type="ARBA" id="ARBA00022679"/>
    </source>
</evidence>
<evidence type="ECO:0000313" key="5">
    <source>
        <dbReference type="EMBL" id="MBZ0157292.1"/>
    </source>
</evidence>
<feature type="domain" description="RNA 2-O ribose methyltransferase substrate binding" evidence="4">
    <location>
        <begin position="18"/>
        <end position="90"/>
    </location>
</feature>
<sequence>MKEPSMRHDTHTAEKDLWIYGINPVGEALRSGRRIITLYTLAQKGHAKDIVEAARAKGIPVKSMDRKFFDDRFHKGHQGIAAIVERKKTIGIEELMEIPGRKGETPFFLILDLIEDPRNFGAILRVADAAGMHGVVFQSHRSAGITPVVSKSSAGALEHVNLVEMPNIKHAMEKMKRADITLIGAEAGADRALWDIDMRVPLALVVGSEGEGLRRTVREMCDHLVTLPLHGAVNSLNVSVATGILAYEVLRQRRV</sequence>
<keyword evidence="2" id="KW-0489">Methyltransferase</keyword>
<dbReference type="Gene3D" id="3.40.1280.10">
    <property type="match status" value="1"/>
</dbReference>
<gene>
    <name evidence="5" type="primary">rlmB</name>
    <name evidence="5" type="ORF">K8I29_13910</name>
</gene>
<accession>A0A953M267</accession>
<dbReference type="GO" id="GO:0005829">
    <property type="term" value="C:cytosol"/>
    <property type="evidence" value="ECO:0007669"/>
    <property type="project" value="TreeGrafter"/>
</dbReference>
<dbReference type="InterPro" id="IPR029026">
    <property type="entry name" value="tRNA_m1G_MTases_N"/>
</dbReference>
<dbReference type="Gene3D" id="3.30.1330.30">
    <property type="match status" value="1"/>
</dbReference>
<keyword evidence="3" id="KW-0808">Transferase</keyword>
<name>A0A953M267_9BACT</name>
<protein>
    <submittedName>
        <fullName evidence="5">23S rRNA (Guanosine(2251)-2'-O)-methyltransferase RlmB</fullName>
    </submittedName>
</protein>
<dbReference type="GO" id="GO:0006396">
    <property type="term" value="P:RNA processing"/>
    <property type="evidence" value="ECO:0007669"/>
    <property type="project" value="InterPro"/>
</dbReference>
<dbReference type="PANTHER" id="PTHR46429:SF1">
    <property type="entry name" value="23S RRNA (GUANOSINE-2'-O-)-METHYLTRANSFERASE RLMB"/>
    <property type="match status" value="1"/>
</dbReference>
<dbReference type="EMBL" id="JAIOIV010000110">
    <property type="protein sequence ID" value="MBZ0157292.1"/>
    <property type="molecule type" value="Genomic_DNA"/>
</dbReference>
<evidence type="ECO:0000313" key="6">
    <source>
        <dbReference type="Proteomes" id="UP000705867"/>
    </source>
</evidence>
<dbReference type="GO" id="GO:0008173">
    <property type="term" value="F:RNA methyltransferase activity"/>
    <property type="evidence" value="ECO:0007669"/>
    <property type="project" value="InterPro"/>
</dbReference>
<dbReference type="PANTHER" id="PTHR46429">
    <property type="entry name" value="23S RRNA (GUANOSINE-2'-O-)-METHYLTRANSFERASE RLMB"/>
    <property type="match status" value="1"/>
</dbReference>
<evidence type="ECO:0000259" key="4">
    <source>
        <dbReference type="SMART" id="SM00967"/>
    </source>
</evidence>
<dbReference type="InterPro" id="IPR004441">
    <property type="entry name" value="rRNA_MeTrfase_TrmH"/>
</dbReference>
<dbReference type="InterPro" id="IPR029064">
    <property type="entry name" value="Ribosomal_eL30-like_sf"/>
</dbReference>
<dbReference type="Pfam" id="PF08032">
    <property type="entry name" value="SpoU_sub_bind"/>
    <property type="match status" value="1"/>
</dbReference>
<dbReference type="Proteomes" id="UP000705867">
    <property type="component" value="Unassembled WGS sequence"/>
</dbReference>
<dbReference type="InterPro" id="IPR001537">
    <property type="entry name" value="SpoU_MeTrfase"/>
</dbReference>
<evidence type="ECO:0000256" key="2">
    <source>
        <dbReference type="ARBA" id="ARBA00022603"/>
    </source>
</evidence>
<dbReference type="SUPFAM" id="SSF75217">
    <property type="entry name" value="alpha/beta knot"/>
    <property type="match status" value="1"/>
</dbReference>
<dbReference type="InterPro" id="IPR013123">
    <property type="entry name" value="SpoU_subst-bd"/>
</dbReference>
<evidence type="ECO:0000256" key="1">
    <source>
        <dbReference type="ARBA" id="ARBA00007228"/>
    </source>
</evidence>
<comment type="caution">
    <text evidence="5">The sequence shown here is derived from an EMBL/GenBank/DDBJ whole genome shotgun (WGS) entry which is preliminary data.</text>
</comment>
<dbReference type="SMART" id="SM00967">
    <property type="entry name" value="SpoU_sub_bind"/>
    <property type="match status" value="1"/>
</dbReference>
<dbReference type="GO" id="GO:0032259">
    <property type="term" value="P:methylation"/>
    <property type="evidence" value="ECO:0007669"/>
    <property type="project" value="UniProtKB-KW"/>
</dbReference>
<dbReference type="CDD" id="cd18103">
    <property type="entry name" value="SpoU-like_RlmB"/>
    <property type="match status" value="1"/>
</dbReference>
<reference evidence="5" key="2">
    <citation type="submission" date="2021-08" db="EMBL/GenBank/DDBJ databases">
        <authorList>
            <person name="Dalcin Martins P."/>
        </authorList>
    </citation>
    <scope>NUCLEOTIDE SEQUENCE</scope>
    <source>
        <strain evidence="5">MAG_39</strain>
    </source>
</reference>
<proteinExistence type="inferred from homology"/>
<dbReference type="GO" id="GO:0003723">
    <property type="term" value="F:RNA binding"/>
    <property type="evidence" value="ECO:0007669"/>
    <property type="project" value="InterPro"/>
</dbReference>
<dbReference type="SUPFAM" id="SSF55315">
    <property type="entry name" value="L30e-like"/>
    <property type="match status" value="1"/>
</dbReference>
<dbReference type="InterPro" id="IPR029028">
    <property type="entry name" value="Alpha/beta_knot_MTases"/>
</dbReference>
<dbReference type="Pfam" id="PF00588">
    <property type="entry name" value="SpoU_methylase"/>
    <property type="match status" value="1"/>
</dbReference>
<dbReference type="AlphaFoldDB" id="A0A953M267"/>
<dbReference type="FunFam" id="3.40.1280.10:FF:000008">
    <property type="entry name" value="Group 3 RNA methyltransferase TrmH"/>
    <property type="match status" value="1"/>
</dbReference>
<comment type="similarity">
    <text evidence="1">Belongs to the class IV-like SAM-binding methyltransferase superfamily. RNA methyltransferase TrmH family.</text>
</comment>